<sequence>MTDVRILTPDTDGRFTWGNGVVSMTFETAGDKPVRLSGLTGRGMVINNATNCTGTASSVPVQIASSAQSFVPQRDPRPIVEVRAANTGSHDNRQSLIATVAGSKLRFVSARAFVPSLNDTNDANSSNTASSYEPYRLEITQFASYEDLNPGGRQFDNPAEDPTGGASSAESSGSNGSNGSNATDSTTTNTANGLTVTSVFEAYPNIAAVRATTVLRSPRRFPVEAVSSLNLTLPLDANGASVESSRIFWGDSAWAVENDWHSAPLRETAVRDRNQVINPGESSSRFMLSSSSTWSTGQHEPAGIIEACRTAESATVPAFSIMWQIEHNGPWHWEVGENDPGLHVTAFGPEYEHHQWFTSLGDGNVFTSVPVSFAIAAGDWQQAVAEMTLQRRALRRAKAAELGRSTQFEHTQGLVVYNDYMNTLFGDPRLDKELPLIDGAAKAGADIFCIDAGWYDSTDGGWWDMVGEWLPSTNRFGAAGLAGVAQVVREHGMGLGLWLEPEVIGVKSPLAASLPDEAFFTRHGVRVCDSGRYLLDFRSSAAREHVTRTVDRLISEFDVKFFKFDYNTIPGVGTDREAESNGTGLLGHCRAYLDWLDDLRRRHPDVMIENCGSGAMRADYAQLARLDLQSTSDQCDPLIYAAIAAGAGLTILPEQQGNWGYAQQEMTDETAVLTLAAGVMGRLYLSGFINRMDDTRLALVRDAVALQRRILAEQETLVPWWPAGLPEFTGDWLVAGLRPYELCSADESVPADRAAYVTVWRRAGDTSITLPLSADREITQIFPSPVSADNPSDHAPNARPWTVERLDADTVRLTVTDSTAPSARIFAVR</sequence>
<gene>
    <name evidence="2" type="ORF">BHAP_1944</name>
</gene>
<name>A0A261FUT1_9BIFI</name>
<accession>A0A261FUT1</accession>
<dbReference type="InterPro" id="IPR038417">
    <property type="entry name" value="Alpga-gal_N_sf"/>
</dbReference>
<dbReference type="AlphaFoldDB" id="A0A261FUT1"/>
<protein>
    <submittedName>
        <fullName evidence="2">Alpha-galactosidase</fullName>
    </submittedName>
</protein>
<dbReference type="InterPro" id="IPR017853">
    <property type="entry name" value="GH"/>
</dbReference>
<dbReference type="SUPFAM" id="SSF51445">
    <property type="entry name" value="(Trans)glycosidases"/>
    <property type="match status" value="1"/>
</dbReference>
<dbReference type="InterPro" id="IPR002252">
    <property type="entry name" value="Glyco_hydro_36"/>
</dbReference>
<dbReference type="CDD" id="cd14791">
    <property type="entry name" value="GH36"/>
    <property type="match status" value="1"/>
</dbReference>
<organism evidence="2 3">
    <name type="scientific">Bifidobacterium hapali</name>
    <dbReference type="NCBI Taxonomy" id="1630172"/>
    <lineage>
        <taxon>Bacteria</taxon>
        <taxon>Bacillati</taxon>
        <taxon>Actinomycetota</taxon>
        <taxon>Actinomycetes</taxon>
        <taxon>Bifidobacteriales</taxon>
        <taxon>Bifidobacteriaceae</taxon>
        <taxon>Bifidobacterium</taxon>
    </lineage>
</organism>
<dbReference type="Gene3D" id="2.70.98.60">
    <property type="entry name" value="alpha-galactosidase from lactobacil brevis"/>
    <property type="match status" value="1"/>
</dbReference>
<dbReference type="GO" id="GO:0016052">
    <property type="term" value="P:carbohydrate catabolic process"/>
    <property type="evidence" value="ECO:0007669"/>
    <property type="project" value="InterPro"/>
</dbReference>
<feature type="region of interest" description="Disordered" evidence="1">
    <location>
        <begin position="147"/>
        <end position="190"/>
    </location>
</feature>
<dbReference type="InterPro" id="IPR013785">
    <property type="entry name" value="Aldolase_TIM"/>
</dbReference>
<evidence type="ECO:0000313" key="2">
    <source>
        <dbReference type="EMBL" id="OZG62961.1"/>
    </source>
</evidence>
<dbReference type="Gene3D" id="3.20.20.70">
    <property type="entry name" value="Aldolase class I"/>
    <property type="match status" value="1"/>
</dbReference>
<proteinExistence type="predicted"/>
<dbReference type="GO" id="GO:0004557">
    <property type="term" value="F:alpha-galactosidase activity"/>
    <property type="evidence" value="ECO:0007669"/>
    <property type="project" value="InterPro"/>
</dbReference>
<evidence type="ECO:0000313" key="3">
    <source>
        <dbReference type="Proteomes" id="UP000216074"/>
    </source>
</evidence>
<feature type="compositionally biased region" description="Low complexity" evidence="1">
    <location>
        <begin position="163"/>
        <end position="190"/>
    </location>
</feature>
<comment type="caution">
    <text evidence="2">The sequence shown here is derived from an EMBL/GenBank/DDBJ whole genome shotgun (WGS) entry which is preliminary data.</text>
</comment>
<dbReference type="EMBL" id="MWWY01000041">
    <property type="protein sequence ID" value="OZG62961.1"/>
    <property type="molecule type" value="Genomic_DNA"/>
</dbReference>
<dbReference type="Pfam" id="PF02065">
    <property type="entry name" value="Melibiase"/>
    <property type="match status" value="1"/>
</dbReference>
<reference evidence="2 3" key="1">
    <citation type="journal article" date="2017" name="BMC Genomics">
        <title>Comparative genomic and phylogenomic analyses of the Bifidobacteriaceae family.</title>
        <authorList>
            <person name="Lugli G.A."/>
            <person name="Milani C."/>
            <person name="Turroni F."/>
            <person name="Duranti S."/>
            <person name="Mancabelli L."/>
            <person name="Mangifesta M."/>
            <person name="Ferrario C."/>
            <person name="Modesto M."/>
            <person name="Mattarelli P."/>
            <person name="Jiri K."/>
            <person name="van Sinderen D."/>
            <person name="Ventura M."/>
        </authorList>
    </citation>
    <scope>NUCLEOTIDE SEQUENCE [LARGE SCALE GENOMIC DNA]</scope>
    <source>
        <strain evidence="2 3">DSM 100202</strain>
    </source>
</reference>
<dbReference type="Proteomes" id="UP000216074">
    <property type="component" value="Unassembled WGS sequence"/>
</dbReference>
<keyword evidence="3" id="KW-1185">Reference proteome</keyword>
<dbReference type="PRINTS" id="PR00743">
    <property type="entry name" value="GLHYDRLASE36"/>
</dbReference>
<evidence type="ECO:0000256" key="1">
    <source>
        <dbReference type="SAM" id="MobiDB-lite"/>
    </source>
</evidence>
<dbReference type="OrthoDB" id="9758822at2"/>